<dbReference type="AlphaFoldDB" id="A0A2V2YQW8"/>
<keyword evidence="5" id="KW-0597">Phosphoprotein</keyword>
<dbReference type="SUPFAM" id="SSF158472">
    <property type="entry name" value="HAMP domain-like"/>
    <property type="match status" value="1"/>
</dbReference>
<evidence type="ECO:0000256" key="1">
    <source>
        <dbReference type="ARBA" id="ARBA00000085"/>
    </source>
</evidence>
<dbReference type="InterPro" id="IPR004358">
    <property type="entry name" value="Sig_transdc_His_kin-like_C"/>
</dbReference>
<keyword evidence="10" id="KW-0812">Transmembrane</keyword>
<dbReference type="GO" id="GO:0000155">
    <property type="term" value="F:phosphorelay sensor kinase activity"/>
    <property type="evidence" value="ECO:0007669"/>
    <property type="project" value="InterPro"/>
</dbReference>
<keyword evidence="4" id="KW-1003">Cell membrane</keyword>
<feature type="transmembrane region" description="Helical" evidence="10">
    <location>
        <begin position="302"/>
        <end position="322"/>
    </location>
</feature>
<accession>A0A2V2YQW8</accession>
<evidence type="ECO:0000256" key="7">
    <source>
        <dbReference type="ARBA" id="ARBA00022777"/>
    </source>
</evidence>
<feature type="transmembrane region" description="Helical" evidence="10">
    <location>
        <begin position="7"/>
        <end position="30"/>
    </location>
</feature>
<dbReference type="EMBL" id="QGTQ01000016">
    <property type="protein sequence ID" value="PWV98700.1"/>
    <property type="molecule type" value="Genomic_DNA"/>
</dbReference>
<dbReference type="CDD" id="cd06225">
    <property type="entry name" value="HAMP"/>
    <property type="match status" value="1"/>
</dbReference>
<feature type="domain" description="HAMP" evidence="11">
    <location>
        <begin position="323"/>
        <end position="375"/>
    </location>
</feature>
<dbReference type="Pfam" id="PF06580">
    <property type="entry name" value="His_kinase"/>
    <property type="match status" value="1"/>
</dbReference>
<keyword evidence="6" id="KW-0808">Transferase</keyword>
<keyword evidence="10" id="KW-1133">Transmembrane helix</keyword>
<dbReference type="Gene3D" id="6.10.340.10">
    <property type="match status" value="1"/>
</dbReference>
<dbReference type="PRINTS" id="PR00344">
    <property type="entry name" value="BCTRLSENSOR"/>
</dbReference>
<evidence type="ECO:0000256" key="6">
    <source>
        <dbReference type="ARBA" id="ARBA00022679"/>
    </source>
</evidence>
<evidence type="ECO:0000256" key="3">
    <source>
        <dbReference type="ARBA" id="ARBA00012438"/>
    </source>
</evidence>
<dbReference type="SMART" id="SM00304">
    <property type="entry name" value="HAMP"/>
    <property type="match status" value="1"/>
</dbReference>
<evidence type="ECO:0000256" key="2">
    <source>
        <dbReference type="ARBA" id="ARBA00004651"/>
    </source>
</evidence>
<evidence type="ECO:0000256" key="4">
    <source>
        <dbReference type="ARBA" id="ARBA00022475"/>
    </source>
</evidence>
<evidence type="ECO:0000256" key="5">
    <source>
        <dbReference type="ARBA" id="ARBA00022553"/>
    </source>
</evidence>
<evidence type="ECO:0000256" key="8">
    <source>
        <dbReference type="ARBA" id="ARBA00023012"/>
    </source>
</evidence>
<evidence type="ECO:0000256" key="10">
    <source>
        <dbReference type="SAM" id="Phobius"/>
    </source>
</evidence>
<reference evidence="12 13" key="1">
    <citation type="submission" date="2018-05" db="EMBL/GenBank/DDBJ databases">
        <title>Genomic Encyclopedia of Type Strains, Phase III (KMG-III): the genomes of soil and plant-associated and newly described type strains.</title>
        <authorList>
            <person name="Whitman W."/>
        </authorList>
    </citation>
    <scope>NUCLEOTIDE SEQUENCE [LARGE SCALE GENOMIC DNA]</scope>
    <source>
        <strain evidence="12 13">CECT 5696</strain>
    </source>
</reference>
<sequence>MSLPYKLFGAFMTFIIVPLIALGFALYILVTNMIEEKYSGQAELTLRALTQSVGFVFGEMNKVTDSTIASDAIQEMLNNGYETDLKEIDYLDLNKVQRNFRDLLINHPSVSYAFMYTLNNERINRIFTKEHFQAMPFSQFKKQEIYQQVLDRKGQPVWVGPYEYPELTGVDPVFTQIRVVKDIATLNDKGILLVQIKNSGIESVFRYFRYKQKQSTTEFLIVNGKGLIMYDSSEKLNGKFIDQYVKKPLVLDTTYRSGRGKFDGQDSVISSIGAGIEKEDWHLVSITSWKSLSSEVGLYSRWVVGILLFCVLSACYFIMFFANRIAKSILQTVKFMRRVERGDLNARLPIKGNDETVLLARGFNSLVSQVSELLTEVKSEQERKRHAELQALQAQIKPHFLFNALESINVLAVQNQGKKVSQMVTRLGNLLRISIMQREQITVEQELDHLLSYLGIQKFRFEELFDFEIDIPPELMRYAMLKLTLQPLVENCIQHGFEGIDYMGHIRVSGREEGDVLAFYIEDNGIGIPPERLAAFNYDRPMKDIRHEDSPQTGETRGLGVYNVADRIRIQYGSRYGLFICSEQGTGTTMKFTIPKKDTGSVAHETEGAAD</sequence>
<dbReference type="InterPro" id="IPR050640">
    <property type="entry name" value="Bact_2-comp_sensor_kinase"/>
</dbReference>
<dbReference type="InterPro" id="IPR003594">
    <property type="entry name" value="HATPase_dom"/>
</dbReference>
<comment type="catalytic activity">
    <reaction evidence="1">
        <text>ATP + protein L-histidine = ADP + protein N-phospho-L-histidine.</text>
        <dbReference type="EC" id="2.7.13.3"/>
    </reaction>
</comment>
<dbReference type="InterPro" id="IPR003660">
    <property type="entry name" value="HAMP_dom"/>
</dbReference>
<evidence type="ECO:0000256" key="9">
    <source>
        <dbReference type="ARBA" id="ARBA00023136"/>
    </source>
</evidence>
<dbReference type="PANTHER" id="PTHR34220:SF7">
    <property type="entry name" value="SENSOR HISTIDINE KINASE YPDA"/>
    <property type="match status" value="1"/>
</dbReference>
<name>A0A2V2YQW8_9BACL</name>
<evidence type="ECO:0000313" key="12">
    <source>
        <dbReference type="EMBL" id="PWV98700.1"/>
    </source>
</evidence>
<dbReference type="OrthoDB" id="9776552at2"/>
<gene>
    <name evidence="12" type="ORF">DFQ01_11699</name>
</gene>
<dbReference type="PROSITE" id="PS50885">
    <property type="entry name" value="HAMP"/>
    <property type="match status" value="1"/>
</dbReference>
<keyword evidence="7 12" id="KW-0418">Kinase</keyword>
<dbReference type="Pfam" id="PF02518">
    <property type="entry name" value="HATPase_c"/>
    <property type="match status" value="1"/>
</dbReference>
<dbReference type="Gene3D" id="3.30.565.10">
    <property type="entry name" value="Histidine kinase-like ATPase, C-terminal domain"/>
    <property type="match status" value="1"/>
</dbReference>
<evidence type="ECO:0000313" key="13">
    <source>
        <dbReference type="Proteomes" id="UP000246635"/>
    </source>
</evidence>
<dbReference type="Proteomes" id="UP000246635">
    <property type="component" value="Unassembled WGS sequence"/>
</dbReference>
<dbReference type="InterPro" id="IPR036890">
    <property type="entry name" value="HATPase_C_sf"/>
</dbReference>
<dbReference type="GO" id="GO:0005886">
    <property type="term" value="C:plasma membrane"/>
    <property type="evidence" value="ECO:0007669"/>
    <property type="project" value="UniProtKB-SubCell"/>
</dbReference>
<dbReference type="PANTHER" id="PTHR34220">
    <property type="entry name" value="SENSOR HISTIDINE KINASE YPDA"/>
    <property type="match status" value="1"/>
</dbReference>
<dbReference type="EC" id="2.7.13.3" evidence="3"/>
<evidence type="ECO:0000259" key="11">
    <source>
        <dbReference type="PROSITE" id="PS50885"/>
    </source>
</evidence>
<keyword evidence="9 10" id="KW-0472">Membrane</keyword>
<comment type="caution">
    <text evidence="12">The sequence shown here is derived from an EMBL/GenBank/DDBJ whole genome shotgun (WGS) entry which is preliminary data.</text>
</comment>
<keyword evidence="8" id="KW-0902">Two-component regulatory system</keyword>
<dbReference type="SUPFAM" id="SSF55874">
    <property type="entry name" value="ATPase domain of HSP90 chaperone/DNA topoisomerase II/histidine kinase"/>
    <property type="match status" value="1"/>
</dbReference>
<dbReference type="SMART" id="SM00387">
    <property type="entry name" value="HATPase_c"/>
    <property type="match status" value="1"/>
</dbReference>
<comment type="subcellular location">
    <subcellularLocation>
        <location evidence="2">Cell membrane</location>
        <topology evidence="2">Multi-pass membrane protein</topology>
    </subcellularLocation>
</comment>
<organism evidence="12 13">
    <name type="scientific">Paenibacillus cellulosilyticus</name>
    <dbReference type="NCBI Taxonomy" id="375489"/>
    <lineage>
        <taxon>Bacteria</taxon>
        <taxon>Bacillati</taxon>
        <taxon>Bacillota</taxon>
        <taxon>Bacilli</taxon>
        <taxon>Bacillales</taxon>
        <taxon>Paenibacillaceae</taxon>
        <taxon>Paenibacillus</taxon>
    </lineage>
</organism>
<dbReference type="Pfam" id="PF00672">
    <property type="entry name" value="HAMP"/>
    <property type="match status" value="1"/>
</dbReference>
<dbReference type="InterPro" id="IPR010559">
    <property type="entry name" value="Sig_transdc_His_kin_internal"/>
</dbReference>
<dbReference type="RefSeq" id="WP_110045482.1">
    <property type="nucleotide sequence ID" value="NZ_CP054612.1"/>
</dbReference>
<proteinExistence type="predicted"/>
<keyword evidence="13" id="KW-1185">Reference proteome</keyword>
<protein>
    <recommendedName>
        <fullName evidence="3">histidine kinase</fullName>
        <ecNumber evidence="3">2.7.13.3</ecNumber>
    </recommendedName>
</protein>